<protein>
    <recommendedName>
        <fullName evidence="4">Flagellar basal body-associated protein FliL</fullName>
    </recommendedName>
</protein>
<keyword evidence="3" id="KW-1185">Reference proteome</keyword>
<evidence type="ECO:0000313" key="2">
    <source>
        <dbReference type="EMBL" id="KAF0674651.1"/>
    </source>
</evidence>
<dbReference type="RefSeq" id="WP_159966538.1">
    <property type="nucleotide sequence ID" value="NZ_APKE01000036.1"/>
</dbReference>
<evidence type="ECO:0008006" key="4">
    <source>
        <dbReference type="Google" id="ProtNLM"/>
    </source>
</evidence>
<feature type="region of interest" description="Disordered" evidence="1">
    <location>
        <begin position="63"/>
        <end position="87"/>
    </location>
</feature>
<evidence type="ECO:0000313" key="3">
    <source>
        <dbReference type="Proteomes" id="UP000698242"/>
    </source>
</evidence>
<comment type="caution">
    <text evidence="2">The sequence shown here is derived from an EMBL/GenBank/DDBJ whole genome shotgun (WGS) entry which is preliminary data.</text>
</comment>
<accession>A0A921NT56</accession>
<dbReference type="OrthoDB" id="7866462at2"/>
<reference evidence="2" key="1">
    <citation type="submission" date="2013-03" db="EMBL/GenBank/DDBJ databases">
        <title>Genome Sequence of the Profundibacterium mesophilum strain KAUST100406-0324T from Red Sea, a novel genus in the family Rhodobacteraceae.</title>
        <authorList>
            <person name="Essack M."/>
            <person name="Alam I."/>
            <person name="Lafi F."/>
            <person name="Alawi W."/>
            <person name="Kamanu F."/>
            <person name="Al-Suwailem A."/>
            <person name="Lee O.O."/>
            <person name="Xu Y."/>
            <person name="Bajic V."/>
            <person name="Qian P.-Y."/>
            <person name="Archer J."/>
        </authorList>
    </citation>
    <scope>NUCLEOTIDE SEQUENCE</scope>
    <source>
        <strain evidence="2">KAUST100406-0324</strain>
    </source>
</reference>
<dbReference type="AlphaFoldDB" id="A0A921NT56"/>
<dbReference type="Proteomes" id="UP000698242">
    <property type="component" value="Unassembled WGS sequence"/>
</dbReference>
<proteinExistence type="predicted"/>
<evidence type="ECO:0000256" key="1">
    <source>
        <dbReference type="SAM" id="MobiDB-lite"/>
    </source>
</evidence>
<gene>
    <name evidence="2" type="ORF">PMES_03033</name>
</gene>
<name>A0A921NT56_9RHOB</name>
<organism evidence="2 3">
    <name type="scientific">Profundibacterium mesophilum KAUST100406-0324</name>
    <dbReference type="NCBI Taxonomy" id="1037889"/>
    <lineage>
        <taxon>Bacteria</taxon>
        <taxon>Pseudomonadati</taxon>
        <taxon>Pseudomonadota</taxon>
        <taxon>Alphaproteobacteria</taxon>
        <taxon>Rhodobacterales</taxon>
        <taxon>Roseobacteraceae</taxon>
        <taxon>Profundibacterium</taxon>
    </lineage>
</organism>
<dbReference type="EMBL" id="APKE01000036">
    <property type="protein sequence ID" value="KAF0674651.1"/>
    <property type="molecule type" value="Genomic_DNA"/>
</dbReference>
<sequence length="201" mass="20883">MKLSLILFAAVPLLSLGGGYGAGLMLAPDASQAKAAVDPEAVDTPLPETETQTAAEAHLAEAADMQAQGTSDEASPDAAGAADTEAVKVAEAAPQPKVVKLGRMTVPVYKPRSITYVVADFGISVPDEEKKAFYAVPENAARLRDAILTSLTEAASGTIMRGVAIDTDALSSALRDDLSTNFGGIDEVLFLAFYKKDVPRS</sequence>